<proteinExistence type="predicted"/>
<evidence type="ECO:0000256" key="1">
    <source>
        <dbReference type="SAM" id="SignalP"/>
    </source>
</evidence>
<dbReference type="EnsemblMetazoa" id="CLYHEMT018389.1">
    <property type="protein sequence ID" value="CLYHEMP018389.1"/>
    <property type="gene ID" value="CLYHEMG018389"/>
</dbReference>
<dbReference type="AlphaFoldDB" id="A0A7M5X5N6"/>
<protein>
    <submittedName>
        <fullName evidence="2">Uncharacterized protein</fullName>
    </submittedName>
</protein>
<sequence>MEGIKVLMLATLALVLASIQQTDAAIGCNRVGNGFACEGDKLEGVLECSRGELTSRKQCSANQMCSCGRNRVCRNPNMVRCVDRPSFSSSAIPMNFIVFFNGIHFRSNPNFATRETSSGNIWQDTTPGDEKFKIKQSFRQFNNFTNKLRDVLRVIRRDGDNYVQYTQVKDFTVSPSVEYCNKQVLSKFEDFFYDLRLLSQQVPKQDPTDDDVFVYRDGPLDAGSGSTRKRWTMGPRHITQSYVPASLNIFRSTGQQGRTSERTNYNFGYYYLFKPDPAYFVIPYKCLN</sequence>
<keyword evidence="1" id="KW-0732">Signal</keyword>
<evidence type="ECO:0000313" key="3">
    <source>
        <dbReference type="Proteomes" id="UP000594262"/>
    </source>
</evidence>
<keyword evidence="3" id="KW-1185">Reference proteome</keyword>
<dbReference type="Proteomes" id="UP000594262">
    <property type="component" value="Unplaced"/>
</dbReference>
<evidence type="ECO:0000313" key="2">
    <source>
        <dbReference type="EnsemblMetazoa" id="CLYHEMP018389.1"/>
    </source>
</evidence>
<reference evidence="2" key="1">
    <citation type="submission" date="2021-01" db="UniProtKB">
        <authorList>
            <consortium name="EnsemblMetazoa"/>
        </authorList>
    </citation>
    <scope>IDENTIFICATION</scope>
</reference>
<dbReference type="GeneID" id="136811749"/>
<dbReference type="RefSeq" id="XP_066924469.1">
    <property type="nucleotide sequence ID" value="XM_067068368.1"/>
</dbReference>
<organism evidence="2 3">
    <name type="scientific">Clytia hemisphaerica</name>
    <dbReference type="NCBI Taxonomy" id="252671"/>
    <lineage>
        <taxon>Eukaryota</taxon>
        <taxon>Metazoa</taxon>
        <taxon>Cnidaria</taxon>
        <taxon>Hydrozoa</taxon>
        <taxon>Hydroidolina</taxon>
        <taxon>Leptothecata</taxon>
        <taxon>Obeliida</taxon>
        <taxon>Clytiidae</taxon>
        <taxon>Clytia</taxon>
    </lineage>
</organism>
<feature type="signal peptide" evidence="1">
    <location>
        <begin position="1"/>
        <end position="24"/>
    </location>
</feature>
<feature type="chain" id="PRO_5029648889" evidence="1">
    <location>
        <begin position="25"/>
        <end position="288"/>
    </location>
</feature>
<name>A0A7M5X5N6_9CNID</name>
<accession>A0A7M5X5N6</accession>